<protein>
    <submittedName>
        <fullName evidence="1">BQ5605_C036g11528 protein</fullName>
    </submittedName>
</protein>
<keyword evidence="2" id="KW-1185">Reference proteome</keyword>
<organism evidence="1 2">
    <name type="scientific">Microbotryum silenes-dioicae</name>
    <dbReference type="NCBI Taxonomy" id="796604"/>
    <lineage>
        <taxon>Eukaryota</taxon>
        <taxon>Fungi</taxon>
        <taxon>Dikarya</taxon>
        <taxon>Basidiomycota</taxon>
        <taxon>Pucciniomycotina</taxon>
        <taxon>Microbotryomycetes</taxon>
        <taxon>Microbotryales</taxon>
        <taxon>Microbotryaceae</taxon>
        <taxon>Microbotryum</taxon>
    </lineage>
</organism>
<sequence>MSLKRGNLIFNGLELFSLPLDILFLSRASQNVLTALRSTRMGFRICRMSDAGGS</sequence>
<proteinExistence type="predicted"/>
<accession>A0A2X0MFN6</accession>
<name>A0A2X0MFN6_9BASI</name>
<dbReference type="Proteomes" id="UP000249464">
    <property type="component" value="Unassembled WGS sequence"/>
</dbReference>
<reference evidence="1 2" key="1">
    <citation type="submission" date="2016-11" db="EMBL/GenBank/DDBJ databases">
        <authorList>
            <person name="Jaros S."/>
            <person name="Januszkiewicz K."/>
            <person name="Wedrychowicz H."/>
        </authorList>
    </citation>
    <scope>NUCLEOTIDE SEQUENCE [LARGE SCALE GENOMIC DNA]</scope>
</reference>
<gene>
    <name evidence="1" type="primary">BQ5605_C036g11528</name>
    <name evidence="1" type="ORF">BQ5605_C036G11528</name>
</gene>
<evidence type="ECO:0000313" key="2">
    <source>
        <dbReference type="Proteomes" id="UP000249464"/>
    </source>
</evidence>
<evidence type="ECO:0000313" key="1">
    <source>
        <dbReference type="EMBL" id="SGY95926.1"/>
    </source>
</evidence>
<dbReference type="AlphaFoldDB" id="A0A2X0MFN6"/>
<dbReference type="EMBL" id="FQNC01000063">
    <property type="protein sequence ID" value="SGY95926.1"/>
    <property type="molecule type" value="Genomic_DNA"/>
</dbReference>